<keyword evidence="1" id="KW-1133">Transmembrane helix</keyword>
<name>A0ABM5LY74_BACA1</name>
<keyword evidence="1" id="KW-0812">Transmembrane</keyword>
<dbReference type="InterPro" id="IPR036938">
    <property type="entry name" value="PAP2/HPO_sf"/>
</dbReference>
<dbReference type="InterPro" id="IPR000326">
    <property type="entry name" value="PAP2/HPO"/>
</dbReference>
<feature type="transmembrane region" description="Helical" evidence="1">
    <location>
        <begin position="115"/>
        <end position="137"/>
    </location>
</feature>
<dbReference type="Gene3D" id="1.20.144.10">
    <property type="entry name" value="Phosphatidic acid phosphatase type 2/haloperoxidase"/>
    <property type="match status" value="2"/>
</dbReference>
<accession>A0ABM5LY74</accession>
<dbReference type="Pfam" id="PF01569">
    <property type="entry name" value="PAP2"/>
    <property type="match status" value="1"/>
</dbReference>
<sequence length="212" mass="24148">MYKPVSLFVLFIFFTAVIHINAVQFFDDTVMQAAAHMRQPWLNHVMLWCTQLGSSAFLLPLIIIVGAVLLAYTKTCDGILLLVMFLCERLLNRGLKDWIERARPAFEPLVRETSYSFPSGHSMNAACVYPIIAYLLVKHIPFLTARKKAVYTLICVLVTLVGASRVYLGAHFFTDVLGGFSVGLMLFFLLKLFDEKYRPFDKNRERKTGGKR</sequence>
<evidence type="ECO:0000313" key="4">
    <source>
        <dbReference type="Proteomes" id="UP000006867"/>
    </source>
</evidence>
<dbReference type="RefSeq" id="WP_003325756.1">
    <property type="nucleotide sequence ID" value="NC_014639.1"/>
</dbReference>
<dbReference type="PANTHER" id="PTHR14969:SF13">
    <property type="entry name" value="AT30094P"/>
    <property type="match status" value="1"/>
</dbReference>
<dbReference type="Proteomes" id="UP000006867">
    <property type="component" value="Chromosome"/>
</dbReference>
<evidence type="ECO:0000256" key="1">
    <source>
        <dbReference type="SAM" id="Phobius"/>
    </source>
</evidence>
<evidence type="ECO:0000259" key="2">
    <source>
        <dbReference type="SMART" id="SM00014"/>
    </source>
</evidence>
<dbReference type="PANTHER" id="PTHR14969">
    <property type="entry name" value="SPHINGOSINE-1-PHOSPHATE PHOSPHOHYDROLASE"/>
    <property type="match status" value="1"/>
</dbReference>
<dbReference type="EMBL" id="CP002207">
    <property type="protein sequence ID" value="ADP32639.1"/>
    <property type="molecule type" value="Genomic_DNA"/>
</dbReference>
<dbReference type="SMART" id="SM00014">
    <property type="entry name" value="acidPPc"/>
    <property type="match status" value="1"/>
</dbReference>
<organism evidence="3 4">
    <name type="scientific">Bacillus atrophaeus (strain 1942)</name>
    <dbReference type="NCBI Taxonomy" id="720555"/>
    <lineage>
        <taxon>Bacteria</taxon>
        <taxon>Bacillati</taxon>
        <taxon>Bacillota</taxon>
        <taxon>Bacilli</taxon>
        <taxon>Bacillales</taxon>
        <taxon>Bacillaceae</taxon>
        <taxon>Bacillus</taxon>
    </lineage>
</organism>
<feature type="transmembrane region" description="Helical" evidence="1">
    <location>
        <begin position="45"/>
        <end position="72"/>
    </location>
</feature>
<protein>
    <submittedName>
        <fullName evidence="3">Phospholipid phosphatase</fullName>
    </submittedName>
</protein>
<feature type="transmembrane region" description="Helical" evidence="1">
    <location>
        <begin position="7"/>
        <end position="25"/>
    </location>
</feature>
<feature type="domain" description="Phosphatidic acid phosphatase type 2/haloperoxidase" evidence="2">
    <location>
        <begin position="77"/>
        <end position="191"/>
    </location>
</feature>
<dbReference type="CDD" id="cd03392">
    <property type="entry name" value="PAP2_like_2"/>
    <property type="match status" value="1"/>
</dbReference>
<feature type="transmembrane region" description="Helical" evidence="1">
    <location>
        <begin position="176"/>
        <end position="193"/>
    </location>
</feature>
<feature type="transmembrane region" description="Helical" evidence="1">
    <location>
        <begin position="149"/>
        <end position="170"/>
    </location>
</feature>
<keyword evidence="1" id="KW-0472">Membrane</keyword>
<evidence type="ECO:0000313" key="3">
    <source>
        <dbReference type="EMBL" id="ADP32639.1"/>
    </source>
</evidence>
<reference evidence="3 4" key="1">
    <citation type="journal article" date="2011" name="Front. Microbiol.">
        <title>Genomic signatures of strain selection and enhancement in Bacillus atrophaeus var. globigii, a historical biowarfare simulant.</title>
        <authorList>
            <person name="Gibbons H.S."/>
            <person name="Broomall S.M."/>
            <person name="McNew L.A."/>
            <person name="Daligault H."/>
            <person name="Chapman C."/>
            <person name="Bruce D."/>
            <person name="Karavis M."/>
            <person name="Krepps M."/>
            <person name="McGregor P.A."/>
            <person name="Hong C."/>
            <person name="Park K.H."/>
            <person name="Akmal A."/>
            <person name="Feldman A."/>
            <person name="Lin J.S."/>
            <person name="Chang W.E."/>
            <person name="Higgs B.W."/>
            <person name="Demirev P."/>
            <person name="Lindquist J."/>
            <person name="Liem A."/>
            <person name="Fochler E."/>
            <person name="Read T.D."/>
            <person name="Tapia R."/>
            <person name="Johnson S."/>
            <person name="Bishop-Lilly K.A."/>
            <person name="Detter C."/>
            <person name="Han C."/>
            <person name="Sozhamannan S."/>
            <person name="Rosenzweig C.N."/>
            <person name="Skowronski E.W."/>
        </authorList>
    </citation>
    <scope>NUCLEOTIDE SEQUENCE [LARGE SCALE GENOMIC DNA]</scope>
    <source>
        <strain evidence="3 4">1942</strain>
    </source>
</reference>
<proteinExistence type="predicted"/>
<gene>
    <name evidence="3" type="ordered locus">BATR1942_08530</name>
</gene>
<keyword evidence="4" id="KW-1185">Reference proteome</keyword>
<dbReference type="SUPFAM" id="SSF48317">
    <property type="entry name" value="Acid phosphatase/Vanadium-dependent haloperoxidase"/>
    <property type="match status" value="1"/>
</dbReference>